<dbReference type="InterPro" id="IPR005119">
    <property type="entry name" value="LysR_subst-bd"/>
</dbReference>
<dbReference type="KEGG" id="aaqu:D3M96_07905"/>
<feature type="domain" description="HTH lysR-type" evidence="5">
    <location>
        <begin position="11"/>
        <end position="62"/>
    </location>
</feature>
<dbReference type="InterPro" id="IPR050176">
    <property type="entry name" value="LTTR"/>
</dbReference>
<dbReference type="Gene3D" id="3.40.190.290">
    <property type="match status" value="1"/>
</dbReference>
<evidence type="ECO:0000313" key="6">
    <source>
        <dbReference type="EMBL" id="AYN20456.1"/>
    </source>
</evidence>
<protein>
    <submittedName>
        <fullName evidence="6">LysR family transcriptional regulator</fullName>
    </submittedName>
</protein>
<dbReference type="Pfam" id="PF03466">
    <property type="entry name" value="LysR_substrate"/>
    <property type="match status" value="1"/>
</dbReference>
<dbReference type="SUPFAM" id="SSF46785">
    <property type="entry name" value="Winged helix' DNA-binding domain"/>
    <property type="match status" value="1"/>
</dbReference>
<dbReference type="EMBL" id="CP032153">
    <property type="protein sequence ID" value="AYN20456.1"/>
    <property type="molecule type" value="Genomic_DNA"/>
</dbReference>
<dbReference type="GO" id="GO:0003677">
    <property type="term" value="F:DNA binding"/>
    <property type="evidence" value="ECO:0007669"/>
    <property type="project" value="UniProtKB-KW"/>
</dbReference>
<reference evidence="6 7" key="1">
    <citation type="submission" date="2018-09" db="EMBL/GenBank/DDBJ databases">
        <title>Complete genome sequence of the hydrocarbonoclastic bacterium Alcaligenes aquatilis QD168, isolated from a crude-oil polluted marine sediment of Central Chile.</title>
        <authorList>
            <person name="Duran R.E."/>
            <person name="Barra B."/>
            <person name="Salva-Serra F."/>
            <person name="Mendez V."/>
            <person name="Moore E.R.B."/>
            <person name="Seeger M."/>
        </authorList>
    </citation>
    <scope>NUCLEOTIDE SEQUENCE [LARGE SCALE GENOMIC DNA]</scope>
    <source>
        <strain evidence="6 7">QD168</strain>
    </source>
</reference>
<dbReference type="OrthoDB" id="9072091at2"/>
<dbReference type="InterPro" id="IPR036388">
    <property type="entry name" value="WH-like_DNA-bd_sf"/>
</dbReference>
<gene>
    <name evidence="6" type="ORF">D3M96_07905</name>
</gene>
<dbReference type="RefSeq" id="WP_121738604.1">
    <property type="nucleotide sequence ID" value="NZ_CP032153.1"/>
</dbReference>
<sequence length="297" mass="32035">MNPLLLWDDSRIFLAIARSGTLSGAAITLNMGVATVSRRLDRLEAALGVPLFSRHQSGYRLTDDGDALLERAEALEHAGHAFGEAAQHQGRVAGCVRLATAENLANPLIIPSLTKLFTSHPDLRVEIVSGVQTVNLHRRDADLAVRMVKPEAGNITIKRLGTLGFGLYGTRRYIDARIAGADAATFDDDAFIGWAESHSHLPAAKWIARMLHGRACRVEANTLSAQIAAAAAGLGLAVLPHFLARQAGLVCLLPELGADQPIWLVMHSDLAHSRRVRAVADHLIALFEDLRTELKAP</sequence>
<dbReference type="SUPFAM" id="SSF53850">
    <property type="entry name" value="Periplasmic binding protein-like II"/>
    <property type="match status" value="1"/>
</dbReference>
<dbReference type="InterPro" id="IPR036390">
    <property type="entry name" value="WH_DNA-bd_sf"/>
</dbReference>
<dbReference type="PANTHER" id="PTHR30579:SF3">
    <property type="entry name" value="TRANSCRIPTIONAL REGULATORY PROTEIN"/>
    <property type="match status" value="1"/>
</dbReference>
<evidence type="ECO:0000256" key="4">
    <source>
        <dbReference type="ARBA" id="ARBA00023163"/>
    </source>
</evidence>
<dbReference type="Pfam" id="PF00126">
    <property type="entry name" value="HTH_1"/>
    <property type="match status" value="1"/>
</dbReference>
<dbReference type="Proteomes" id="UP000268070">
    <property type="component" value="Chromosome"/>
</dbReference>
<proteinExistence type="inferred from homology"/>
<dbReference type="PROSITE" id="PS50931">
    <property type="entry name" value="HTH_LYSR"/>
    <property type="match status" value="1"/>
</dbReference>
<evidence type="ECO:0000256" key="1">
    <source>
        <dbReference type="ARBA" id="ARBA00009437"/>
    </source>
</evidence>
<accession>A0A3G2HTI3</accession>
<dbReference type="PANTHER" id="PTHR30579">
    <property type="entry name" value="TRANSCRIPTIONAL REGULATOR"/>
    <property type="match status" value="1"/>
</dbReference>
<dbReference type="Gene3D" id="1.10.10.10">
    <property type="entry name" value="Winged helix-like DNA-binding domain superfamily/Winged helix DNA-binding domain"/>
    <property type="match status" value="1"/>
</dbReference>
<dbReference type="GO" id="GO:0003700">
    <property type="term" value="F:DNA-binding transcription factor activity"/>
    <property type="evidence" value="ECO:0007669"/>
    <property type="project" value="InterPro"/>
</dbReference>
<dbReference type="AlphaFoldDB" id="A0A3G2HTI3"/>
<comment type="similarity">
    <text evidence="1">Belongs to the LysR transcriptional regulatory family.</text>
</comment>
<evidence type="ECO:0000256" key="3">
    <source>
        <dbReference type="ARBA" id="ARBA00023125"/>
    </source>
</evidence>
<keyword evidence="4" id="KW-0804">Transcription</keyword>
<organism evidence="6 7">
    <name type="scientific">Alcaligenes aquatilis</name>
    <dbReference type="NCBI Taxonomy" id="323284"/>
    <lineage>
        <taxon>Bacteria</taxon>
        <taxon>Pseudomonadati</taxon>
        <taxon>Pseudomonadota</taxon>
        <taxon>Betaproteobacteria</taxon>
        <taxon>Burkholderiales</taxon>
        <taxon>Alcaligenaceae</taxon>
        <taxon>Alcaligenes</taxon>
    </lineage>
</organism>
<evidence type="ECO:0000256" key="2">
    <source>
        <dbReference type="ARBA" id="ARBA00023015"/>
    </source>
</evidence>
<evidence type="ECO:0000259" key="5">
    <source>
        <dbReference type="PROSITE" id="PS50931"/>
    </source>
</evidence>
<name>A0A3G2HTI3_9BURK</name>
<keyword evidence="2" id="KW-0805">Transcription regulation</keyword>
<dbReference type="InterPro" id="IPR000847">
    <property type="entry name" value="LysR_HTH_N"/>
</dbReference>
<evidence type="ECO:0000313" key="7">
    <source>
        <dbReference type="Proteomes" id="UP000268070"/>
    </source>
</evidence>
<keyword evidence="3" id="KW-0238">DNA-binding</keyword>